<organism evidence="1">
    <name type="scientific">marine metagenome</name>
    <dbReference type="NCBI Taxonomy" id="408172"/>
    <lineage>
        <taxon>unclassified sequences</taxon>
        <taxon>metagenomes</taxon>
        <taxon>ecological metagenomes</taxon>
    </lineage>
</organism>
<dbReference type="Gene3D" id="3.10.180.10">
    <property type="entry name" value="2,3-Dihydroxybiphenyl 1,2-Dioxygenase, domain 1"/>
    <property type="match status" value="1"/>
</dbReference>
<dbReference type="SUPFAM" id="SSF54593">
    <property type="entry name" value="Glyoxalase/Bleomycin resistance protein/Dihydroxybiphenyl dioxygenase"/>
    <property type="match status" value="1"/>
</dbReference>
<name>A0A381X200_9ZZZZ</name>
<protein>
    <recommendedName>
        <fullName evidence="2">VOC domain-containing protein</fullName>
    </recommendedName>
</protein>
<evidence type="ECO:0008006" key="2">
    <source>
        <dbReference type="Google" id="ProtNLM"/>
    </source>
</evidence>
<dbReference type="EMBL" id="UINC01013477">
    <property type="protein sequence ID" value="SVA58197.1"/>
    <property type="molecule type" value="Genomic_DNA"/>
</dbReference>
<dbReference type="InterPro" id="IPR029068">
    <property type="entry name" value="Glyas_Bleomycin-R_OHBP_Dase"/>
</dbReference>
<sequence>MKIFQHDVLQYAFMSKDMASLEASCLKWAEAFGAGPFFVIEHHIPEDCTYRGEPSELDMTYAFGQAGSAQIEFMVQHSDGPSTFRDMFKPEEEGFHHWCIFTDKYDEEYKRLTGNGYHETTAFTTSARVCWLDAEKDLGGHIELYEENPGTQGFFDLLKESHENWDGKDPIRPAPF</sequence>
<proteinExistence type="predicted"/>
<reference evidence="1" key="1">
    <citation type="submission" date="2018-05" db="EMBL/GenBank/DDBJ databases">
        <authorList>
            <person name="Lanie J.A."/>
            <person name="Ng W.-L."/>
            <person name="Kazmierczak K.M."/>
            <person name="Andrzejewski T.M."/>
            <person name="Davidsen T.M."/>
            <person name="Wayne K.J."/>
            <person name="Tettelin H."/>
            <person name="Glass J.I."/>
            <person name="Rusch D."/>
            <person name="Podicherti R."/>
            <person name="Tsui H.-C.T."/>
            <person name="Winkler M.E."/>
        </authorList>
    </citation>
    <scope>NUCLEOTIDE SEQUENCE</scope>
</reference>
<accession>A0A381X200</accession>
<dbReference type="AlphaFoldDB" id="A0A381X200"/>
<gene>
    <name evidence="1" type="ORF">METZ01_LOCUS111051</name>
</gene>
<dbReference type="Pfam" id="PF13669">
    <property type="entry name" value="Glyoxalase_4"/>
    <property type="match status" value="1"/>
</dbReference>
<evidence type="ECO:0000313" key="1">
    <source>
        <dbReference type="EMBL" id="SVA58197.1"/>
    </source>
</evidence>